<dbReference type="InterPro" id="IPR027057">
    <property type="entry name" value="CAXX_Prtase_1"/>
</dbReference>
<dbReference type="EMBL" id="HBIW01011272">
    <property type="protein sequence ID" value="CAE0694207.1"/>
    <property type="molecule type" value="Transcribed_RNA"/>
</dbReference>
<evidence type="ECO:0000256" key="1">
    <source>
        <dbReference type="ARBA" id="ARBA00004477"/>
    </source>
</evidence>
<feature type="binding site" evidence="13">
    <location>
        <position position="427"/>
    </location>
    <ligand>
        <name>Zn(2+)</name>
        <dbReference type="ChEBI" id="CHEBI:29105"/>
        <note>catalytic</note>
    </ligand>
</feature>
<feature type="active site" description="Proton donor" evidence="12">
    <location>
        <position position="431"/>
    </location>
</feature>
<keyword evidence="2 14" id="KW-0645">Protease</keyword>
<keyword evidence="21" id="KW-1185">Reference proteome</keyword>
<evidence type="ECO:0000256" key="5">
    <source>
        <dbReference type="ARBA" id="ARBA00022801"/>
    </source>
</evidence>
<dbReference type="Pfam" id="PF01435">
    <property type="entry name" value="Peptidase_M48"/>
    <property type="match status" value="1"/>
</dbReference>
<dbReference type="Pfam" id="PF16491">
    <property type="entry name" value="Peptidase_M48_N"/>
    <property type="match status" value="1"/>
</dbReference>
<dbReference type="Proteomes" id="UP000789595">
    <property type="component" value="Unassembled WGS sequence"/>
</dbReference>
<dbReference type="PANTHER" id="PTHR10120">
    <property type="entry name" value="CAAX PRENYL PROTEASE 1"/>
    <property type="match status" value="1"/>
</dbReference>
<dbReference type="InterPro" id="IPR032456">
    <property type="entry name" value="Peptidase_M48_N"/>
</dbReference>
<evidence type="ECO:0000256" key="6">
    <source>
        <dbReference type="ARBA" id="ARBA00022824"/>
    </source>
</evidence>
<name>A0A6S8U347_9STRA</name>
<gene>
    <name evidence="17" type="ORF">PCAL00307_LOCUS9643</name>
    <name evidence="18" type="ORF">PCAL00307_LOCUS9644</name>
    <name evidence="19" type="ORF">PCAL00307_LOCUS9645</name>
    <name evidence="20" type="ORF">PECAL_2P31790</name>
</gene>
<evidence type="ECO:0000259" key="16">
    <source>
        <dbReference type="Pfam" id="PF16491"/>
    </source>
</evidence>
<evidence type="ECO:0000256" key="14">
    <source>
        <dbReference type="RuleBase" id="RU366005"/>
    </source>
</evidence>
<evidence type="ECO:0000256" key="13">
    <source>
        <dbReference type="PIRSR" id="PIRSR627057-2"/>
    </source>
</evidence>
<keyword evidence="4 13" id="KW-0479">Metal-binding</keyword>
<dbReference type="EMBL" id="CAKKNE010000002">
    <property type="protein sequence ID" value="CAH0370030.1"/>
    <property type="molecule type" value="Genomic_DNA"/>
</dbReference>
<proteinExistence type="inferred from homology"/>
<evidence type="ECO:0000256" key="3">
    <source>
        <dbReference type="ARBA" id="ARBA00022692"/>
    </source>
</evidence>
<feature type="active site" evidence="12">
    <location>
        <position position="340"/>
    </location>
</feature>
<evidence type="ECO:0000313" key="18">
    <source>
        <dbReference type="EMBL" id="CAE0694208.1"/>
    </source>
</evidence>
<dbReference type="GO" id="GO:0071586">
    <property type="term" value="P:CAAX-box protein processing"/>
    <property type="evidence" value="ECO:0007669"/>
    <property type="project" value="UniProtKB-UniRule"/>
</dbReference>
<comment type="subcellular location">
    <subcellularLocation>
        <location evidence="1 14">Endoplasmic reticulum membrane</location>
        <topology evidence="1 14">Multi-pass membrane protein</topology>
    </subcellularLocation>
</comment>
<keyword evidence="3 14" id="KW-0812">Transmembrane</keyword>
<feature type="transmembrane region" description="Helical" evidence="14">
    <location>
        <begin position="237"/>
        <end position="259"/>
    </location>
</feature>
<evidence type="ECO:0000313" key="19">
    <source>
        <dbReference type="EMBL" id="CAE0694209.1"/>
    </source>
</evidence>
<keyword evidence="9 14" id="KW-0482">Metalloprotease</keyword>
<dbReference type="InterPro" id="IPR001915">
    <property type="entry name" value="Peptidase_M48"/>
</dbReference>
<evidence type="ECO:0000256" key="11">
    <source>
        <dbReference type="ARBA" id="ARBA00044456"/>
    </source>
</evidence>
<dbReference type="EMBL" id="HBIW01011273">
    <property type="protein sequence ID" value="CAE0694208.1"/>
    <property type="molecule type" value="Transcribed_RNA"/>
</dbReference>
<sequence>MVLSYFKEAPPPPPPPTLLDRLTALQPKYQQDGCGASAYPFLAATIMFTLVMQCWERYLDLRQHRRIKERGDRVPPELERLVDAMPTTAGESSPAALLAKLKEKAPASRAYALDKSRFKFVSAAYSLAKALAFVLLGAMPYLWDAAEALGTKYFGEGHEIKVSLIFYGLWELADTVLNLPTALYSTFGVEARHGFNKTTPALFATDLLKTLALTAALGGPCLALFIKIVMLAGPRNLAVYVGAFFVLVSTFFVTIYPVVVQPLFNKYEPLEAGSLRAKIEALAARVDYPLYKLFTVDGSKRSSHSNAYMYGFFKSKRIVLFDTLLKQASDEEIVAVLAHELGHWHHGHVLLTFAISQLYVFAAFYFFAGCMGSVDIYNAFGFRAVAGASDTAGAPVIVGVLLFFAFLWEPVDHLLSFLMTWNSRRMEFQADAFGASLGKGAALQRGLVKITFENLGVLDPDPWFSTYHHSHPPLVERLRGIDAKKTR</sequence>
<organism evidence="18">
    <name type="scientific">Pelagomonas calceolata</name>
    <dbReference type="NCBI Taxonomy" id="35677"/>
    <lineage>
        <taxon>Eukaryota</taxon>
        <taxon>Sar</taxon>
        <taxon>Stramenopiles</taxon>
        <taxon>Ochrophyta</taxon>
        <taxon>Pelagophyceae</taxon>
        <taxon>Pelagomonadales</taxon>
        <taxon>Pelagomonadaceae</taxon>
        <taxon>Pelagomonas</taxon>
    </lineage>
</organism>
<reference evidence="18" key="1">
    <citation type="submission" date="2021-01" db="EMBL/GenBank/DDBJ databases">
        <authorList>
            <person name="Corre E."/>
            <person name="Pelletier E."/>
            <person name="Niang G."/>
            <person name="Scheremetjew M."/>
            <person name="Finn R."/>
            <person name="Kale V."/>
            <person name="Holt S."/>
            <person name="Cochrane G."/>
            <person name="Meng A."/>
            <person name="Brown T."/>
            <person name="Cohen L."/>
        </authorList>
    </citation>
    <scope>NUCLEOTIDE SEQUENCE</scope>
    <source>
        <strain evidence="18">CCMP1756</strain>
    </source>
</reference>
<keyword evidence="8 14" id="KW-1133">Transmembrane helix</keyword>
<feature type="transmembrane region" description="Helical" evidence="14">
    <location>
        <begin position="210"/>
        <end position="230"/>
    </location>
</feature>
<evidence type="ECO:0000256" key="2">
    <source>
        <dbReference type="ARBA" id="ARBA00022670"/>
    </source>
</evidence>
<comment type="function">
    <text evidence="14">Proteolytically removes the C-terminal three residues of farnesylated proteins.</text>
</comment>
<feature type="transmembrane region" description="Helical" evidence="14">
    <location>
        <begin position="37"/>
        <end position="55"/>
    </location>
</feature>
<evidence type="ECO:0000256" key="12">
    <source>
        <dbReference type="PIRSR" id="PIRSR627057-1"/>
    </source>
</evidence>
<feature type="binding site" evidence="13">
    <location>
        <position position="343"/>
    </location>
    <ligand>
        <name>Zn(2+)</name>
        <dbReference type="ChEBI" id="CHEBI:29105"/>
        <note>catalytic</note>
    </ligand>
</feature>
<dbReference type="EC" id="3.4.24.84" evidence="14"/>
<evidence type="ECO:0000256" key="9">
    <source>
        <dbReference type="ARBA" id="ARBA00023049"/>
    </source>
</evidence>
<keyword evidence="6 14" id="KW-0256">Endoplasmic reticulum</keyword>
<dbReference type="GO" id="GO:0005789">
    <property type="term" value="C:endoplasmic reticulum membrane"/>
    <property type="evidence" value="ECO:0007669"/>
    <property type="project" value="UniProtKB-SubCell"/>
</dbReference>
<evidence type="ECO:0000313" key="20">
    <source>
        <dbReference type="EMBL" id="CAH0370030.1"/>
    </source>
</evidence>
<dbReference type="OrthoDB" id="360839at2759"/>
<feature type="transmembrane region" description="Helical" evidence="14">
    <location>
        <begin position="380"/>
        <end position="408"/>
    </location>
</feature>
<evidence type="ECO:0000259" key="15">
    <source>
        <dbReference type="Pfam" id="PF01435"/>
    </source>
</evidence>
<reference evidence="20" key="2">
    <citation type="submission" date="2021-11" db="EMBL/GenBank/DDBJ databases">
        <authorList>
            <consortium name="Genoscope - CEA"/>
            <person name="William W."/>
        </authorList>
    </citation>
    <scope>NUCLEOTIDE SEQUENCE</scope>
</reference>
<evidence type="ECO:0000256" key="4">
    <source>
        <dbReference type="ARBA" id="ARBA00022723"/>
    </source>
</evidence>
<evidence type="ECO:0000256" key="8">
    <source>
        <dbReference type="ARBA" id="ARBA00022989"/>
    </source>
</evidence>
<feature type="transmembrane region" description="Helical" evidence="14">
    <location>
        <begin position="123"/>
        <end position="143"/>
    </location>
</feature>
<keyword evidence="10 14" id="KW-0472">Membrane</keyword>
<dbReference type="AlphaFoldDB" id="A0A6S8U347"/>
<dbReference type="FunFam" id="3.30.2010.10:FF:000002">
    <property type="entry name" value="CAAX prenyl protease"/>
    <property type="match status" value="1"/>
</dbReference>
<accession>A0A6S8U347</accession>
<dbReference type="Gene3D" id="3.30.2010.10">
    <property type="entry name" value="Metalloproteases ('zincins'), catalytic domain"/>
    <property type="match status" value="1"/>
</dbReference>
<evidence type="ECO:0000256" key="7">
    <source>
        <dbReference type="ARBA" id="ARBA00022833"/>
    </source>
</evidence>
<feature type="domain" description="CAAX prenyl protease 1 N-terminal" evidence="16">
    <location>
        <begin position="82"/>
        <end position="266"/>
    </location>
</feature>
<protein>
    <recommendedName>
        <fullName evidence="14">CAAX prenyl protease</fullName>
        <ecNumber evidence="14">3.4.24.84</ecNumber>
    </recommendedName>
</protein>
<dbReference type="GO" id="GO:0046872">
    <property type="term" value="F:metal ion binding"/>
    <property type="evidence" value="ECO:0007669"/>
    <property type="project" value="UniProtKB-UniRule"/>
</dbReference>
<evidence type="ECO:0000313" key="17">
    <source>
        <dbReference type="EMBL" id="CAE0694207.1"/>
    </source>
</evidence>
<evidence type="ECO:0000313" key="21">
    <source>
        <dbReference type="Proteomes" id="UP000789595"/>
    </source>
</evidence>
<comment type="catalytic activity">
    <reaction evidence="11 14">
        <text>Hydrolyzes the peptide bond -P2-(S-farnesyl or geranylgeranyl)C-P1'-P2'-P3'-COOH where P1' and P2' are amino acids with aliphatic side chains and P3' is any C-terminal residue.</text>
        <dbReference type="EC" id="3.4.24.84"/>
    </reaction>
</comment>
<feature type="binding site" evidence="13">
    <location>
        <position position="339"/>
    </location>
    <ligand>
        <name>Zn(2+)</name>
        <dbReference type="ChEBI" id="CHEBI:29105"/>
        <note>catalytic</note>
    </ligand>
</feature>
<comment type="cofactor">
    <cofactor evidence="13 14">
        <name>Zn(2+)</name>
        <dbReference type="ChEBI" id="CHEBI:29105"/>
    </cofactor>
    <text evidence="13 14">Binds 1 zinc ion per subunit.</text>
</comment>
<keyword evidence="5 14" id="KW-0378">Hydrolase</keyword>
<evidence type="ECO:0000256" key="10">
    <source>
        <dbReference type="ARBA" id="ARBA00023136"/>
    </source>
</evidence>
<dbReference type="EMBL" id="HBIW01011274">
    <property type="protein sequence ID" value="CAE0694209.1"/>
    <property type="molecule type" value="Transcribed_RNA"/>
</dbReference>
<feature type="transmembrane region" description="Helical" evidence="14">
    <location>
        <begin position="349"/>
        <end position="368"/>
    </location>
</feature>
<dbReference type="CDD" id="cd07343">
    <property type="entry name" value="M48A_Zmpste24p_like"/>
    <property type="match status" value="1"/>
</dbReference>
<keyword evidence="7 13" id="KW-0862">Zinc</keyword>
<dbReference type="GO" id="GO:0004222">
    <property type="term" value="F:metalloendopeptidase activity"/>
    <property type="evidence" value="ECO:0007669"/>
    <property type="project" value="UniProtKB-UniRule"/>
</dbReference>
<feature type="domain" description="Peptidase M48" evidence="15">
    <location>
        <begin position="269"/>
        <end position="483"/>
    </location>
</feature>
<comment type="similarity">
    <text evidence="14">Belongs to the peptidase M48A family.</text>
</comment>